<feature type="region of interest" description="Disordered" evidence="11">
    <location>
        <begin position="22"/>
        <end position="44"/>
    </location>
</feature>
<dbReference type="SUPFAM" id="SSF56176">
    <property type="entry name" value="FAD-binding/transporter-associated domain-like"/>
    <property type="match status" value="1"/>
</dbReference>
<dbReference type="Proteomes" id="UP000053611">
    <property type="component" value="Unassembled WGS sequence"/>
</dbReference>
<dbReference type="InterPro" id="IPR004113">
    <property type="entry name" value="FAD-bd_oxidored_4_C"/>
</dbReference>
<dbReference type="Gene3D" id="3.30.465.10">
    <property type="match status" value="1"/>
</dbReference>
<keyword evidence="15" id="KW-1185">Reference proteome</keyword>
<dbReference type="InterPro" id="IPR036318">
    <property type="entry name" value="FAD-bd_PCMH-like_sf"/>
</dbReference>
<dbReference type="PANTHER" id="PTHR11748">
    <property type="entry name" value="D-LACTATE DEHYDROGENASE"/>
    <property type="match status" value="1"/>
</dbReference>
<keyword evidence="4" id="KW-0285">Flavoprotein</keyword>
<dbReference type="GO" id="GO:1903457">
    <property type="term" value="P:lactate catabolic process"/>
    <property type="evidence" value="ECO:0007669"/>
    <property type="project" value="TreeGrafter"/>
</dbReference>
<dbReference type="PROSITE" id="PS51387">
    <property type="entry name" value="FAD_PCMH"/>
    <property type="match status" value="1"/>
</dbReference>
<dbReference type="Gene3D" id="3.30.70.2740">
    <property type="match status" value="1"/>
</dbReference>
<feature type="signal peptide" evidence="12">
    <location>
        <begin position="1"/>
        <end position="20"/>
    </location>
</feature>
<sequence length="530" mass="55969">MGGLAGAALTYAALSLNASAEPGPAPAPASIPTPAAPKQGAARFGSPDDYRAAIAEIRTLLLDDVTTDESDREAHAANEWFYGPQQAPCAVVFPHSTADVQAIVRICAKYRVPIIPYGAGTGLEGHFSAPFGGVCVNLGRHMDKIVAVHPMDGDVVVQAGIGYETLNKALADAGHALFFPLDPGPNASVAGMLSTGCSGPNALRYGSARAEWFINVTAVLADGTVVKTRQRAKKSSTGPDMTKLFIGAEGTLGIVTEATLRLTPKLPTRVAVISFPSVAHAVQAVVDVVNQGVNVQCAELLDSLFVQAANHLGIVPNPLPEKDTIFFKLQGTDAMMVESERLIREIAERNESIEMRMAHDDKESDALWAARKGALYAALAHSGYETPMLYGNDACVPLSALPQFVADCQKEMKDRGIYGPIVAHLGDGTVHSTVIFNSHDELPAMHELISGFVKKAIALDGTCTGEHGVGQTKKKYLPSELGDGTCRMLRTIKDTLDPLGIMNPGKLYPDEPDAPGQDANYAPPPPACCA</sequence>
<dbReference type="Pfam" id="PF01565">
    <property type="entry name" value="FAD_binding_4"/>
    <property type="match status" value="1"/>
</dbReference>
<dbReference type="STRING" id="879819.A0A0J0XV59"/>
<evidence type="ECO:0000256" key="1">
    <source>
        <dbReference type="ARBA" id="ARBA00001974"/>
    </source>
</evidence>
<comment type="catalytic activity">
    <reaction evidence="10">
        <text>(R)-lactate + 2 Fe(III)-[cytochrome c] = 2 Fe(II)-[cytochrome c] + pyruvate + 2 H(+)</text>
        <dbReference type="Rhea" id="RHEA:13521"/>
        <dbReference type="Rhea" id="RHEA-COMP:10350"/>
        <dbReference type="Rhea" id="RHEA-COMP:14399"/>
        <dbReference type="ChEBI" id="CHEBI:15361"/>
        <dbReference type="ChEBI" id="CHEBI:15378"/>
        <dbReference type="ChEBI" id="CHEBI:16004"/>
        <dbReference type="ChEBI" id="CHEBI:29033"/>
        <dbReference type="ChEBI" id="CHEBI:29034"/>
        <dbReference type="EC" id="1.1.2.4"/>
    </reaction>
</comment>
<evidence type="ECO:0000256" key="9">
    <source>
        <dbReference type="ARBA" id="ARBA00038897"/>
    </source>
</evidence>
<dbReference type="InterPro" id="IPR016171">
    <property type="entry name" value="Vanillyl_alc_oxidase_C-sub2"/>
</dbReference>
<dbReference type="AlphaFoldDB" id="A0A0J0XV59"/>
<feature type="region of interest" description="Disordered" evidence="11">
    <location>
        <begin position="503"/>
        <end position="530"/>
    </location>
</feature>
<evidence type="ECO:0000256" key="11">
    <source>
        <dbReference type="SAM" id="MobiDB-lite"/>
    </source>
</evidence>
<evidence type="ECO:0000256" key="6">
    <source>
        <dbReference type="ARBA" id="ARBA00022946"/>
    </source>
</evidence>
<dbReference type="FunFam" id="3.30.465.10:FF:000014">
    <property type="entry name" value="D-lactate dehydrogenase (Cytochrome), putative"/>
    <property type="match status" value="1"/>
</dbReference>
<comment type="similarity">
    <text evidence="3">Belongs to the FAD-binding oxidoreductase/transferase type 4 family.</text>
</comment>
<keyword evidence="8" id="KW-0496">Mitochondrion</keyword>
<feature type="domain" description="FAD-binding PCMH-type" evidence="13">
    <location>
        <begin position="84"/>
        <end position="265"/>
    </location>
</feature>
<evidence type="ECO:0000256" key="7">
    <source>
        <dbReference type="ARBA" id="ARBA00023002"/>
    </source>
</evidence>
<name>A0A0J0XV59_9TREE</name>
<dbReference type="GO" id="GO:0008720">
    <property type="term" value="F:D-lactate dehydrogenase (NAD+) activity"/>
    <property type="evidence" value="ECO:0007669"/>
    <property type="project" value="TreeGrafter"/>
</dbReference>
<dbReference type="InterPro" id="IPR016169">
    <property type="entry name" value="FAD-bd_PCMH_sub2"/>
</dbReference>
<dbReference type="GO" id="GO:0004458">
    <property type="term" value="F:D-lactate dehydrogenase (cytochrome) activity"/>
    <property type="evidence" value="ECO:0007669"/>
    <property type="project" value="UniProtKB-EC"/>
</dbReference>
<dbReference type="GO" id="GO:0071949">
    <property type="term" value="F:FAD binding"/>
    <property type="evidence" value="ECO:0007669"/>
    <property type="project" value="InterPro"/>
</dbReference>
<evidence type="ECO:0000256" key="12">
    <source>
        <dbReference type="SAM" id="SignalP"/>
    </source>
</evidence>
<evidence type="ECO:0000313" key="15">
    <source>
        <dbReference type="Proteomes" id="UP000053611"/>
    </source>
</evidence>
<proteinExistence type="inferred from homology"/>
<dbReference type="Pfam" id="PF02913">
    <property type="entry name" value="FAD-oxidase_C"/>
    <property type="match status" value="1"/>
</dbReference>
<dbReference type="SUPFAM" id="SSF55103">
    <property type="entry name" value="FAD-linked oxidases, C-terminal domain"/>
    <property type="match status" value="1"/>
</dbReference>
<evidence type="ECO:0000256" key="4">
    <source>
        <dbReference type="ARBA" id="ARBA00022630"/>
    </source>
</evidence>
<gene>
    <name evidence="14" type="ORF">CC85DRAFT_241603</name>
</gene>
<dbReference type="GeneID" id="28980824"/>
<protein>
    <recommendedName>
        <fullName evidence="9">D-lactate dehydrogenase (cytochrome)</fullName>
        <ecNumber evidence="9">1.1.2.4</ecNumber>
    </recommendedName>
</protein>
<comment type="subcellular location">
    <subcellularLocation>
        <location evidence="2">Mitochondrion</location>
    </subcellularLocation>
</comment>
<dbReference type="Gene3D" id="1.10.45.10">
    <property type="entry name" value="Vanillyl-alcohol Oxidase, Chain A, domain 4"/>
    <property type="match status" value="1"/>
</dbReference>
<dbReference type="GO" id="GO:0005739">
    <property type="term" value="C:mitochondrion"/>
    <property type="evidence" value="ECO:0007669"/>
    <property type="project" value="UniProtKB-SubCell"/>
</dbReference>
<keyword evidence="7" id="KW-0560">Oxidoreductase</keyword>
<dbReference type="InterPro" id="IPR016166">
    <property type="entry name" value="FAD-bd_PCMH"/>
</dbReference>
<dbReference type="EMBL" id="KQ087183">
    <property type="protein sequence ID" value="KLT44948.1"/>
    <property type="molecule type" value="Genomic_DNA"/>
</dbReference>
<dbReference type="PANTHER" id="PTHR11748:SF111">
    <property type="entry name" value="D-LACTATE DEHYDROGENASE, MITOCHONDRIAL-RELATED"/>
    <property type="match status" value="1"/>
</dbReference>
<evidence type="ECO:0000256" key="10">
    <source>
        <dbReference type="ARBA" id="ARBA00051436"/>
    </source>
</evidence>
<evidence type="ECO:0000256" key="3">
    <source>
        <dbReference type="ARBA" id="ARBA00008000"/>
    </source>
</evidence>
<evidence type="ECO:0000313" key="14">
    <source>
        <dbReference type="EMBL" id="KLT44948.1"/>
    </source>
</evidence>
<keyword evidence="5" id="KW-0274">FAD</keyword>
<comment type="cofactor">
    <cofactor evidence="1">
        <name>FAD</name>
        <dbReference type="ChEBI" id="CHEBI:57692"/>
    </cofactor>
</comment>
<keyword evidence="12" id="KW-0732">Signal</keyword>
<dbReference type="InterPro" id="IPR016164">
    <property type="entry name" value="FAD-linked_Oxase-like_C"/>
</dbReference>
<evidence type="ECO:0000256" key="2">
    <source>
        <dbReference type="ARBA" id="ARBA00004173"/>
    </source>
</evidence>
<feature type="compositionally biased region" description="Pro residues" evidence="11">
    <location>
        <begin position="23"/>
        <end position="35"/>
    </location>
</feature>
<dbReference type="EC" id="1.1.2.4" evidence="9"/>
<dbReference type="RefSeq" id="XP_018281439.1">
    <property type="nucleotide sequence ID" value="XM_018420221.1"/>
</dbReference>
<feature type="chain" id="PRO_5005245580" description="D-lactate dehydrogenase (cytochrome)" evidence="12">
    <location>
        <begin position="21"/>
        <end position="530"/>
    </location>
</feature>
<dbReference type="InterPro" id="IPR006094">
    <property type="entry name" value="Oxid_FAD_bind_N"/>
</dbReference>
<dbReference type="FunFam" id="3.30.70.2740:FF:000001">
    <property type="entry name" value="D-lactate dehydrogenase mitochondrial"/>
    <property type="match status" value="1"/>
</dbReference>
<dbReference type="FunFam" id="1.10.45.10:FF:000001">
    <property type="entry name" value="D-lactate dehydrogenase mitochondrial"/>
    <property type="match status" value="1"/>
</dbReference>
<dbReference type="OrthoDB" id="7786253at2759"/>
<accession>A0A0J0XV59</accession>
<organism evidence="14 15">
    <name type="scientific">Cutaneotrichosporon oleaginosum</name>
    <dbReference type="NCBI Taxonomy" id="879819"/>
    <lineage>
        <taxon>Eukaryota</taxon>
        <taxon>Fungi</taxon>
        <taxon>Dikarya</taxon>
        <taxon>Basidiomycota</taxon>
        <taxon>Agaricomycotina</taxon>
        <taxon>Tremellomycetes</taxon>
        <taxon>Trichosporonales</taxon>
        <taxon>Trichosporonaceae</taxon>
        <taxon>Cutaneotrichosporon</taxon>
    </lineage>
</organism>
<reference evidence="14 15" key="1">
    <citation type="submission" date="2015-03" db="EMBL/GenBank/DDBJ databases">
        <title>Genomics and transcriptomics of the oil-accumulating basidiomycete yeast T. oleaginosus allow insights into substrate utilization and the diverse evolutionary trajectories of mating systems in fungi.</title>
        <authorList>
            <consortium name="DOE Joint Genome Institute"/>
            <person name="Kourist R."/>
            <person name="Kracht O."/>
            <person name="Bracharz F."/>
            <person name="Lipzen A."/>
            <person name="Nolan M."/>
            <person name="Ohm R."/>
            <person name="Grigoriev I."/>
            <person name="Sun S."/>
            <person name="Heitman J."/>
            <person name="Bruck T."/>
            <person name="Nowrousian M."/>
        </authorList>
    </citation>
    <scope>NUCLEOTIDE SEQUENCE [LARGE SCALE GENOMIC DNA]</scope>
    <source>
        <strain evidence="14 15">IBC0246</strain>
    </source>
</reference>
<evidence type="ECO:0000259" key="13">
    <source>
        <dbReference type="PROSITE" id="PS51387"/>
    </source>
</evidence>
<evidence type="ECO:0000256" key="5">
    <source>
        <dbReference type="ARBA" id="ARBA00022827"/>
    </source>
</evidence>
<evidence type="ECO:0000256" key="8">
    <source>
        <dbReference type="ARBA" id="ARBA00023128"/>
    </source>
</evidence>
<keyword evidence="6" id="KW-0809">Transit peptide</keyword>